<feature type="coiled-coil region" evidence="1">
    <location>
        <begin position="101"/>
        <end position="130"/>
    </location>
</feature>
<gene>
    <name evidence="3" type="ORF">BJX63DRAFT_31522</name>
</gene>
<keyword evidence="2" id="KW-1133">Transmembrane helix</keyword>
<evidence type="ECO:0000256" key="2">
    <source>
        <dbReference type="SAM" id="Phobius"/>
    </source>
</evidence>
<accession>A0ABR4HUN3</accession>
<evidence type="ECO:0000313" key="4">
    <source>
        <dbReference type="Proteomes" id="UP001610334"/>
    </source>
</evidence>
<evidence type="ECO:0000256" key="1">
    <source>
        <dbReference type="SAM" id="Coils"/>
    </source>
</evidence>
<dbReference type="EMBL" id="JBFXLT010000011">
    <property type="protein sequence ID" value="KAL2819198.1"/>
    <property type="molecule type" value="Genomic_DNA"/>
</dbReference>
<keyword evidence="1" id="KW-0175">Coiled coil</keyword>
<keyword evidence="2" id="KW-0812">Transmembrane</keyword>
<protein>
    <recommendedName>
        <fullName evidence="5">Rhomboid family membrane protein</fullName>
    </recommendedName>
</protein>
<dbReference type="Proteomes" id="UP001610334">
    <property type="component" value="Unassembled WGS sequence"/>
</dbReference>
<name>A0ABR4HUN3_9EURO</name>
<evidence type="ECO:0000313" key="3">
    <source>
        <dbReference type="EMBL" id="KAL2819198.1"/>
    </source>
</evidence>
<evidence type="ECO:0008006" key="5">
    <source>
        <dbReference type="Google" id="ProtNLM"/>
    </source>
</evidence>
<keyword evidence="2" id="KW-0472">Membrane</keyword>
<feature type="transmembrane region" description="Helical" evidence="2">
    <location>
        <begin position="20"/>
        <end position="36"/>
    </location>
</feature>
<reference evidence="3 4" key="1">
    <citation type="submission" date="2024-07" db="EMBL/GenBank/DDBJ databases">
        <title>Section-level genome sequencing and comparative genomics of Aspergillus sections Usti and Cavernicolus.</title>
        <authorList>
            <consortium name="Lawrence Berkeley National Laboratory"/>
            <person name="Nybo J.L."/>
            <person name="Vesth T.C."/>
            <person name="Theobald S."/>
            <person name="Frisvad J.C."/>
            <person name="Larsen T.O."/>
            <person name="Kjaerboelling I."/>
            <person name="Rothschild-Mancinelli K."/>
            <person name="Lyhne E.K."/>
            <person name="Kogle M.E."/>
            <person name="Barry K."/>
            <person name="Clum A."/>
            <person name="Na H."/>
            <person name="Ledsgaard L."/>
            <person name="Lin J."/>
            <person name="Lipzen A."/>
            <person name="Kuo A."/>
            <person name="Riley R."/>
            <person name="Mondo S."/>
            <person name="Labutti K."/>
            <person name="Haridas S."/>
            <person name="Pangalinan J."/>
            <person name="Salamov A.A."/>
            <person name="Simmons B.A."/>
            <person name="Magnuson J.K."/>
            <person name="Chen J."/>
            <person name="Drula E."/>
            <person name="Henrissat B."/>
            <person name="Wiebenga A."/>
            <person name="Lubbers R.J."/>
            <person name="Gomes A.C."/>
            <person name="Makela M.R."/>
            <person name="Stajich J."/>
            <person name="Grigoriev I.V."/>
            <person name="Mortensen U.H."/>
            <person name="De Vries R.P."/>
            <person name="Baker S.E."/>
            <person name="Andersen M.R."/>
        </authorList>
    </citation>
    <scope>NUCLEOTIDE SEQUENCE [LARGE SCALE GENOMIC DNA]</scope>
    <source>
        <strain evidence="3 4">CBS 588.65</strain>
    </source>
</reference>
<sequence length="184" mass="21434">MSDDSIQKTREADFQRFKKYAAIGFLVASPILIALPPRRLDHLTVLHITAFAVSANYITRERTGQSIIDRISPKSTSLRFNELPSERAKEIQERLRAAREARILEEGIEKEELEKLKARQKQEKGVLERVWMGNEEAGWKEKRLLEEQKALDEGKGYGDMIKEHIWEVWNWGNDKKTEEGKKDE</sequence>
<keyword evidence="4" id="KW-1185">Reference proteome</keyword>
<organism evidence="3 4">
    <name type="scientific">Aspergillus granulosus</name>
    <dbReference type="NCBI Taxonomy" id="176169"/>
    <lineage>
        <taxon>Eukaryota</taxon>
        <taxon>Fungi</taxon>
        <taxon>Dikarya</taxon>
        <taxon>Ascomycota</taxon>
        <taxon>Pezizomycotina</taxon>
        <taxon>Eurotiomycetes</taxon>
        <taxon>Eurotiomycetidae</taxon>
        <taxon>Eurotiales</taxon>
        <taxon>Aspergillaceae</taxon>
        <taxon>Aspergillus</taxon>
        <taxon>Aspergillus subgen. Nidulantes</taxon>
    </lineage>
</organism>
<comment type="caution">
    <text evidence="3">The sequence shown here is derived from an EMBL/GenBank/DDBJ whole genome shotgun (WGS) entry which is preliminary data.</text>
</comment>
<proteinExistence type="predicted"/>